<organism evidence="3 4">
    <name type="scientific">Dorcoceras hygrometricum</name>
    <dbReference type="NCBI Taxonomy" id="472368"/>
    <lineage>
        <taxon>Eukaryota</taxon>
        <taxon>Viridiplantae</taxon>
        <taxon>Streptophyta</taxon>
        <taxon>Embryophyta</taxon>
        <taxon>Tracheophyta</taxon>
        <taxon>Spermatophyta</taxon>
        <taxon>Magnoliopsida</taxon>
        <taxon>eudicotyledons</taxon>
        <taxon>Gunneridae</taxon>
        <taxon>Pentapetalae</taxon>
        <taxon>asterids</taxon>
        <taxon>lamiids</taxon>
        <taxon>Lamiales</taxon>
        <taxon>Gesneriaceae</taxon>
        <taxon>Didymocarpoideae</taxon>
        <taxon>Trichosporeae</taxon>
        <taxon>Loxocarpinae</taxon>
        <taxon>Dorcoceras</taxon>
    </lineage>
</organism>
<accession>A0A2Z6ZTV1</accession>
<feature type="compositionally biased region" description="Basic and acidic residues" evidence="2">
    <location>
        <begin position="1"/>
        <end position="17"/>
    </location>
</feature>
<reference evidence="3 4" key="1">
    <citation type="journal article" date="2015" name="Proc. Natl. Acad. Sci. U.S.A.">
        <title>The resurrection genome of Boea hygrometrica: A blueprint for survival of dehydration.</title>
        <authorList>
            <person name="Xiao L."/>
            <person name="Yang G."/>
            <person name="Zhang L."/>
            <person name="Yang X."/>
            <person name="Zhao S."/>
            <person name="Ji Z."/>
            <person name="Zhou Q."/>
            <person name="Hu M."/>
            <person name="Wang Y."/>
            <person name="Chen M."/>
            <person name="Xu Y."/>
            <person name="Jin H."/>
            <person name="Xiao X."/>
            <person name="Hu G."/>
            <person name="Bao F."/>
            <person name="Hu Y."/>
            <person name="Wan P."/>
            <person name="Li L."/>
            <person name="Deng X."/>
            <person name="Kuang T."/>
            <person name="Xiang C."/>
            <person name="Zhu J.K."/>
            <person name="Oliver M.J."/>
            <person name="He Y."/>
        </authorList>
    </citation>
    <scope>NUCLEOTIDE SEQUENCE [LARGE SCALE GENOMIC DNA]</scope>
    <source>
        <strain evidence="4">cv. XS01</strain>
    </source>
</reference>
<evidence type="ECO:0000313" key="4">
    <source>
        <dbReference type="Proteomes" id="UP000250235"/>
    </source>
</evidence>
<name>A0A2Z6ZTV1_9LAMI</name>
<sequence length="234" mass="26506">MHFDSEDFPVHDQEEAHTSAPADSNVFTNALEDLRSYLSQRIDESTHEIHSKANDVEFNVRGDLFKQQAWLRHTFQDACDVLERKSKQINDLKKGLMAPVGTIFQDLFDIKKNQRSQEAKLNALDGQMAALRNEQLEFQNRISTDLLSLSTQFADIVEFIRGGDAKKGEDGSSSRPPPVRVERRPLPTPQSPRDVAGSSSAVRIPTFPRTTGTLAERVEQTRRHIVGEWSIYQC</sequence>
<proteinExistence type="predicted"/>
<dbReference type="EMBL" id="KV118433">
    <property type="protein sequence ID" value="KZT76459.1"/>
    <property type="molecule type" value="Genomic_DNA"/>
</dbReference>
<evidence type="ECO:0000313" key="3">
    <source>
        <dbReference type="EMBL" id="KZT76459.1"/>
    </source>
</evidence>
<dbReference type="AlphaFoldDB" id="A0A2Z6ZTV1"/>
<feature type="region of interest" description="Disordered" evidence="2">
    <location>
        <begin position="1"/>
        <end position="24"/>
    </location>
</feature>
<evidence type="ECO:0000256" key="1">
    <source>
        <dbReference type="SAM" id="Coils"/>
    </source>
</evidence>
<evidence type="ECO:0000256" key="2">
    <source>
        <dbReference type="SAM" id="MobiDB-lite"/>
    </source>
</evidence>
<feature type="coiled-coil region" evidence="1">
    <location>
        <begin position="114"/>
        <end position="141"/>
    </location>
</feature>
<protein>
    <submittedName>
        <fullName evidence="3">J domain-containing protein</fullName>
    </submittedName>
</protein>
<dbReference type="Proteomes" id="UP000250235">
    <property type="component" value="Unassembled WGS sequence"/>
</dbReference>
<feature type="region of interest" description="Disordered" evidence="2">
    <location>
        <begin position="164"/>
        <end position="205"/>
    </location>
</feature>
<gene>
    <name evidence="3" type="ORF">F511_46516</name>
</gene>
<keyword evidence="1" id="KW-0175">Coiled coil</keyword>
<keyword evidence="4" id="KW-1185">Reference proteome</keyword>